<dbReference type="Proteomes" id="UP000027920">
    <property type="component" value="Unassembled WGS sequence"/>
</dbReference>
<sequence>MDSIYYNETYPPPPEMANGPATICTLETCSVIWSILTYRPSLPVNALFVALFSAAMILHIYQGWLYKTWFFAEAVICGCLCEIIGYSGRILLYSNPFNFNGFIMQIVVINLGPAFICGAIYVTLSQTIQHLSTACSRFSPRAFYLVFIPCDMISLVLQAAGGGVSSISLGQNTAGVDCTLAGLGLQVITLTLFVCLAIDYAVRYSKFRQMREISISISISSKESQAIEDNEDGEQRPEASADPLTGRFMIFVSFLALAIVCIFIRCCYRLAELQEGYQGDLFHHEAAFIGLESVYVLALPFCTTVLIFPFLKDVLHLSLRKSLLANIYHLF</sequence>
<evidence type="ECO:0008006" key="8">
    <source>
        <dbReference type="Google" id="ProtNLM"/>
    </source>
</evidence>
<evidence type="ECO:0000313" key="6">
    <source>
        <dbReference type="EMBL" id="KEF52607.1"/>
    </source>
</evidence>
<dbReference type="AlphaFoldDB" id="A0A072NYW4"/>
<keyword evidence="7" id="KW-1185">Reference proteome</keyword>
<evidence type="ECO:0000313" key="7">
    <source>
        <dbReference type="Proteomes" id="UP000027920"/>
    </source>
</evidence>
<dbReference type="EMBL" id="AMGV01000017">
    <property type="protein sequence ID" value="KEF52607.1"/>
    <property type="molecule type" value="Genomic_DNA"/>
</dbReference>
<dbReference type="STRING" id="1182545.A0A072NYW4"/>
<evidence type="ECO:0000256" key="4">
    <source>
        <dbReference type="ARBA" id="ARBA00023136"/>
    </source>
</evidence>
<name>A0A072NYW4_9EURO</name>
<feature type="transmembrane region" description="Helical" evidence="5">
    <location>
        <begin position="286"/>
        <end position="311"/>
    </location>
</feature>
<feature type="transmembrane region" description="Helical" evidence="5">
    <location>
        <begin position="68"/>
        <end position="87"/>
    </location>
</feature>
<keyword evidence="3 5" id="KW-1133">Transmembrane helix</keyword>
<gene>
    <name evidence="6" type="ORF">A1O9_11450</name>
</gene>
<dbReference type="GO" id="GO:0005886">
    <property type="term" value="C:plasma membrane"/>
    <property type="evidence" value="ECO:0007669"/>
    <property type="project" value="TreeGrafter"/>
</dbReference>
<protein>
    <recommendedName>
        <fullName evidence="8">Sphingoid long-chain base transporter RSB1</fullName>
    </recommendedName>
</protein>
<comment type="caution">
    <text evidence="6">The sequence shown here is derived from an EMBL/GenBank/DDBJ whole genome shotgun (WGS) entry which is preliminary data.</text>
</comment>
<dbReference type="VEuPathDB" id="FungiDB:A1O9_11450"/>
<dbReference type="GO" id="GO:0000324">
    <property type="term" value="C:fungal-type vacuole"/>
    <property type="evidence" value="ECO:0007669"/>
    <property type="project" value="TreeGrafter"/>
</dbReference>
<feature type="transmembrane region" description="Helical" evidence="5">
    <location>
        <begin position="180"/>
        <end position="202"/>
    </location>
</feature>
<reference evidence="6 7" key="1">
    <citation type="submission" date="2013-03" db="EMBL/GenBank/DDBJ databases">
        <title>The Genome Sequence of Exophiala aquamarina CBS 119918.</title>
        <authorList>
            <consortium name="The Broad Institute Genomics Platform"/>
            <person name="Cuomo C."/>
            <person name="de Hoog S."/>
            <person name="Gorbushina A."/>
            <person name="Walker B."/>
            <person name="Young S.K."/>
            <person name="Zeng Q."/>
            <person name="Gargeya S."/>
            <person name="Fitzgerald M."/>
            <person name="Haas B."/>
            <person name="Abouelleil A."/>
            <person name="Allen A.W."/>
            <person name="Alvarado L."/>
            <person name="Arachchi H.M."/>
            <person name="Berlin A.M."/>
            <person name="Chapman S.B."/>
            <person name="Gainer-Dewar J."/>
            <person name="Goldberg J."/>
            <person name="Griggs A."/>
            <person name="Gujja S."/>
            <person name="Hansen M."/>
            <person name="Howarth C."/>
            <person name="Imamovic A."/>
            <person name="Ireland A."/>
            <person name="Larimer J."/>
            <person name="McCowan C."/>
            <person name="Murphy C."/>
            <person name="Pearson M."/>
            <person name="Poon T.W."/>
            <person name="Priest M."/>
            <person name="Roberts A."/>
            <person name="Saif S."/>
            <person name="Shea T."/>
            <person name="Sisk P."/>
            <person name="Sykes S."/>
            <person name="Wortman J."/>
            <person name="Nusbaum C."/>
            <person name="Birren B."/>
        </authorList>
    </citation>
    <scope>NUCLEOTIDE SEQUENCE [LARGE SCALE GENOMIC DNA]</scope>
    <source>
        <strain evidence="6 7">CBS 119918</strain>
    </source>
</reference>
<comment type="subcellular location">
    <subcellularLocation>
        <location evidence="1">Membrane</location>
        <topology evidence="1">Multi-pass membrane protein</topology>
    </subcellularLocation>
</comment>
<feature type="transmembrane region" description="Helical" evidence="5">
    <location>
        <begin position="99"/>
        <end position="122"/>
    </location>
</feature>
<keyword evidence="2 5" id="KW-0812">Transmembrane</keyword>
<dbReference type="OrthoDB" id="4521223at2759"/>
<dbReference type="Pfam" id="PF04479">
    <property type="entry name" value="RTA1"/>
    <property type="match status" value="1"/>
</dbReference>
<dbReference type="HOGENOM" id="CLU_033465_6_1_1"/>
<keyword evidence="4 5" id="KW-0472">Membrane</keyword>
<feature type="transmembrane region" description="Helical" evidence="5">
    <location>
        <begin position="248"/>
        <end position="271"/>
    </location>
</feature>
<feature type="transmembrane region" description="Helical" evidence="5">
    <location>
        <begin position="142"/>
        <end position="160"/>
    </location>
</feature>
<evidence type="ECO:0000256" key="2">
    <source>
        <dbReference type="ARBA" id="ARBA00022692"/>
    </source>
</evidence>
<dbReference type="InterPro" id="IPR007568">
    <property type="entry name" value="RTA1"/>
</dbReference>
<dbReference type="RefSeq" id="XP_013255197.1">
    <property type="nucleotide sequence ID" value="XM_013399743.1"/>
</dbReference>
<dbReference type="PANTHER" id="PTHR31465:SF7">
    <property type="entry name" value="SPHINGOID LONG-CHAIN BASE TRANSPORTER RSB1"/>
    <property type="match status" value="1"/>
</dbReference>
<dbReference type="PANTHER" id="PTHR31465">
    <property type="entry name" value="PROTEIN RTA1-RELATED"/>
    <property type="match status" value="1"/>
</dbReference>
<evidence type="ECO:0000256" key="5">
    <source>
        <dbReference type="SAM" id="Phobius"/>
    </source>
</evidence>
<evidence type="ECO:0000256" key="1">
    <source>
        <dbReference type="ARBA" id="ARBA00004141"/>
    </source>
</evidence>
<dbReference type="GeneID" id="25286348"/>
<organism evidence="6 7">
    <name type="scientific">Exophiala aquamarina CBS 119918</name>
    <dbReference type="NCBI Taxonomy" id="1182545"/>
    <lineage>
        <taxon>Eukaryota</taxon>
        <taxon>Fungi</taxon>
        <taxon>Dikarya</taxon>
        <taxon>Ascomycota</taxon>
        <taxon>Pezizomycotina</taxon>
        <taxon>Eurotiomycetes</taxon>
        <taxon>Chaetothyriomycetidae</taxon>
        <taxon>Chaetothyriales</taxon>
        <taxon>Herpotrichiellaceae</taxon>
        <taxon>Exophiala</taxon>
    </lineage>
</organism>
<accession>A0A072NYW4</accession>
<evidence type="ECO:0000256" key="3">
    <source>
        <dbReference type="ARBA" id="ARBA00022989"/>
    </source>
</evidence>
<proteinExistence type="predicted"/>
<feature type="transmembrane region" description="Helical" evidence="5">
    <location>
        <begin position="42"/>
        <end position="61"/>
    </location>
</feature>